<gene>
    <name evidence="1" type="ORF">Scaly_2429000</name>
</gene>
<dbReference type="SUPFAM" id="SSF56672">
    <property type="entry name" value="DNA/RNA polymerases"/>
    <property type="match status" value="1"/>
</dbReference>
<dbReference type="InterPro" id="IPR043128">
    <property type="entry name" value="Rev_trsase/Diguanyl_cyclase"/>
</dbReference>
<dbReference type="PANTHER" id="PTHR48475">
    <property type="entry name" value="RIBONUCLEASE H"/>
    <property type="match status" value="1"/>
</dbReference>
<sequence length="222" mass="25610">MRPSPVPQWADHIWPQDHNLSLDYYSMKKLIKDLGLPVEKIDTCKNGCMLYWKDDIDLDYYKFYGDASYPSPAKVALEAAVEQMMWHANHQMEGGIYVSPFDEEVWRHFDRHIPILQQSLAEGFSGNKECQEAFDNLKEYLCTPPLLTKPQSGEKLYIYLLTSEEAPLKHILASPNTSGRMIKWVMQLSDHGIEFEPRPAIKAQVLANFISKVTKIENDMQS</sequence>
<dbReference type="EMBL" id="JACGWM010000015">
    <property type="protein sequence ID" value="KAL0324619.1"/>
    <property type="molecule type" value="Genomic_DNA"/>
</dbReference>
<reference evidence="1" key="2">
    <citation type="journal article" date="2024" name="Plant">
        <title>Genomic evolution and insights into agronomic trait innovations of Sesamum species.</title>
        <authorList>
            <person name="Miao H."/>
            <person name="Wang L."/>
            <person name="Qu L."/>
            <person name="Liu H."/>
            <person name="Sun Y."/>
            <person name="Le M."/>
            <person name="Wang Q."/>
            <person name="Wei S."/>
            <person name="Zheng Y."/>
            <person name="Lin W."/>
            <person name="Duan Y."/>
            <person name="Cao H."/>
            <person name="Xiong S."/>
            <person name="Wang X."/>
            <person name="Wei L."/>
            <person name="Li C."/>
            <person name="Ma Q."/>
            <person name="Ju M."/>
            <person name="Zhao R."/>
            <person name="Li G."/>
            <person name="Mu C."/>
            <person name="Tian Q."/>
            <person name="Mei H."/>
            <person name="Zhang T."/>
            <person name="Gao T."/>
            <person name="Zhang H."/>
        </authorList>
    </citation>
    <scope>NUCLEOTIDE SEQUENCE</scope>
    <source>
        <strain evidence="1">KEN8</strain>
    </source>
</reference>
<proteinExistence type="predicted"/>
<dbReference type="InterPro" id="IPR043502">
    <property type="entry name" value="DNA/RNA_pol_sf"/>
</dbReference>
<dbReference type="PANTHER" id="PTHR48475:SF2">
    <property type="entry name" value="RIBONUCLEASE H"/>
    <property type="match status" value="1"/>
</dbReference>
<organism evidence="1">
    <name type="scientific">Sesamum calycinum</name>
    <dbReference type="NCBI Taxonomy" id="2727403"/>
    <lineage>
        <taxon>Eukaryota</taxon>
        <taxon>Viridiplantae</taxon>
        <taxon>Streptophyta</taxon>
        <taxon>Embryophyta</taxon>
        <taxon>Tracheophyta</taxon>
        <taxon>Spermatophyta</taxon>
        <taxon>Magnoliopsida</taxon>
        <taxon>eudicotyledons</taxon>
        <taxon>Gunneridae</taxon>
        <taxon>Pentapetalae</taxon>
        <taxon>asterids</taxon>
        <taxon>lamiids</taxon>
        <taxon>Lamiales</taxon>
        <taxon>Pedaliaceae</taxon>
        <taxon>Sesamum</taxon>
    </lineage>
</organism>
<accession>A0AAW2LZF8</accession>
<dbReference type="Gene3D" id="3.30.70.270">
    <property type="match status" value="1"/>
</dbReference>
<dbReference type="AlphaFoldDB" id="A0AAW2LZF8"/>
<evidence type="ECO:0000313" key="1">
    <source>
        <dbReference type="EMBL" id="KAL0324619.1"/>
    </source>
</evidence>
<reference evidence="1" key="1">
    <citation type="submission" date="2020-06" db="EMBL/GenBank/DDBJ databases">
        <authorList>
            <person name="Li T."/>
            <person name="Hu X."/>
            <person name="Zhang T."/>
            <person name="Song X."/>
            <person name="Zhang H."/>
            <person name="Dai N."/>
            <person name="Sheng W."/>
            <person name="Hou X."/>
            <person name="Wei L."/>
        </authorList>
    </citation>
    <scope>NUCLEOTIDE SEQUENCE</scope>
    <source>
        <strain evidence="1">KEN8</strain>
        <tissue evidence="1">Leaf</tissue>
    </source>
</reference>
<name>A0AAW2LZF8_9LAMI</name>
<protein>
    <submittedName>
        <fullName evidence="1">Uncharacterized protein</fullName>
    </submittedName>
</protein>
<comment type="caution">
    <text evidence="1">The sequence shown here is derived from an EMBL/GenBank/DDBJ whole genome shotgun (WGS) entry which is preliminary data.</text>
</comment>